<dbReference type="KEGG" id="bmx:BMS_0367"/>
<dbReference type="PANTHER" id="PTHR30250:SF11">
    <property type="entry name" value="O-ANTIGEN TRANSPORTER-RELATED"/>
    <property type="match status" value="1"/>
</dbReference>
<dbReference type="EMBL" id="FQ312005">
    <property type="protein sequence ID" value="CBW25286.1"/>
    <property type="molecule type" value="Genomic_DNA"/>
</dbReference>
<dbReference type="eggNOG" id="COG2244">
    <property type="taxonomic scope" value="Bacteria"/>
</dbReference>
<evidence type="ECO:0000256" key="4">
    <source>
        <dbReference type="ARBA" id="ARBA00022989"/>
    </source>
</evidence>
<keyword evidence="3 6" id="KW-0812">Transmembrane</keyword>
<keyword evidence="2" id="KW-1003">Cell membrane</keyword>
<evidence type="ECO:0000256" key="3">
    <source>
        <dbReference type="ARBA" id="ARBA00022692"/>
    </source>
</evidence>
<feature type="transmembrane region" description="Helical" evidence="6">
    <location>
        <begin position="351"/>
        <end position="373"/>
    </location>
</feature>
<evidence type="ECO:0000313" key="8">
    <source>
        <dbReference type="Proteomes" id="UP000008963"/>
    </source>
</evidence>
<dbReference type="STRING" id="862908.BMS_0367"/>
<evidence type="ECO:0000256" key="2">
    <source>
        <dbReference type="ARBA" id="ARBA00022475"/>
    </source>
</evidence>
<evidence type="ECO:0000256" key="1">
    <source>
        <dbReference type="ARBA" id="ARBA00004651"/>
    </source>
</evidence>
<dbReference type="HOGENOM" id="CLU_529732_0_0_7"/>
<keyword evidence="4 6" id="KW-1133">Transmembrane helix</keyword>
<feature type="transmembrane region" description="Helical" evidence="6">
    <location>
        <begin position="185"/>
        <end position="207"/>
    </location>
</feature>
<feature type="transmembrane region" description="Helical" evidence="6">
    <location>
        <begin position="404"/>
        <end position="425"/>
    </location>
</feature>
<dbReference type="PATRIC" id="fig|862908.3.peg.351"/>
<feature type="transmembrane region" description="Helical" evidence="6">
    <location>
        <begin position="471"/>
        <end position="491"/>
    </location>
</feature>
<dbReference type="GO" id="GO:0005886">
    <property type="term" value="C:plasma membrane"/>
    <property type="evidence" value="ECO:0007669"/>
    <property type="project" value="UniProtKB-SubCell"/>
</dbReference>
<feature type="transmembrane region" description="Helical" evidence="6">
    <location>
        <begin position="12"/>
        <end position="34"/>
    </location>
</feature>
<feature type="transmembrane region" description="Helical" evidence="6">
    <location>
        <begin position="380"/>
        <end position="398"/>
    </location>
</feature>
<name>E1X3U6_HALMS</name>
<dbReference type="Proteomes" id="UP000008963">
    <property type="component" value="Chromosome"/>
</dbReference>
<feature type="transmembrane region" description="Helical" evidence="6">
    <location>
        <begin position="40"/>
        <end position="63"/>
    </location>
</feature>
<keyword evidence="5 6" id="KW-0472">Membrane</keyword>
<evidence type="ECO:0000256" key="5">
    <source>
        <dbReference type="ARBA" id="ARBA00023136"/>
    </source>
</evidence>
<evidence type="ECO:0000256" key="6">
    <source>
        <dbReference type="SAM" id="Phobius"/>
    </source>
</evidence>
<reference evidence="8" key="1">
    <citation type="journal article" date="2013" name="ISME J.">
        <title>A small predatory core genome in the divergent marine Bacteriovorax marinus SJ and the terrestrial Bdellovibrio bacteriovorus.</title>
        <authorList>
            <person name="Crossman L.C."/>
            <person name="Chen H."/>
            <person name="Cerdeno-Tarraga A.M."/>
            <person name="Brooks K."/>
            <person name="Quail M.A."/>
            <person name="Pineiro S.A."/>
            <person name="Hobley L."/>
            <person name="Sockett R.E."/>
            <person name="Bentley S.D."/>
            <person name="Parkhill J."/>
            <person name="Williams H.N."/>
            <person name="Stine O.C."/>
        </authorList>
    </citation>
    <scope>NUCLEOTIDE SEQUENCE [LARGE SCALE GENOMIC DNA]</scope>
    <source>
        <strain evidence="8">ATCC BAA-682 / DSM 15412 / SJ</strain>
    </source>
</reference>
<protein>
    <submittedName>
        <fullName evidence="7">Transmembrane O-antigen flippase</fullName>
    </submittedName>
</protein>
<comment type="subcellular location">
    <subcellularLocation>
        <location evidence="1">Cell membrane</location>
        <topology evidence="1">Multi-pass membrane protein</topology>
    </subcellularLocation>
</comment>
<keyword evidence="8" id="KW-1185">Reference proteome</keyword>
<dbReference type="AlphaFoldDB" id="E1X3U6"/>
<gene>
    <name evidence="7" type="ordered locus">BMS_0367</name>
</gene>
<feature type="transmembrane region" description="Helical" evidence="6">
    <location>
        <begin position="228"/>
        <end position="247"/>
    </location>
</feature>
<feature type="transmembrane region" description="Helical" evidence="6">
    <location>
        <begin position="84"/>
        <end position="108"/>
    </location>
</feature>
<dbReference type="PANTHER" id="PTHR30250">
    <property type="entry name" value="PST FAMILY PREDICTED COLANIC ACID TRANSPORTER"/>
    <property type="match status" value="1"/>
</dbReference>
<evidence type="ECO:0000313" key="7">
    <source>
        <dbReference type="EMBL" id="CBW25286.1"/>
    </source>
</evidence>
<feature type="transmembrane region" description="Helical" evidence="6">
    <location>
        <begin position="309"/>
        <end position="331"/>
    </location>
</feature>
<organism evidence="7 8">
    <name type="scientific">Halobacteriovorax marinus (strain ATCC BAA-682 / DSM 15412 / SJ)</name>
    <name type="common">Bacteriovorax marinus</name>
    <dbReference type="NCBI Taxonomy" id="862908"/>
    <lineage>
        <taxon>Bacteria</taxon>
        <taxon>Pseudomonadati</taxon>
        <taxon>Bdellovibrionota</taxon>
        <taxon>Bacteriovoracia</taxon>
        <taxon>Bacteriovoracales</taxon>
        <taxon>Halobacteriovoraceae</taxon>
        <taxon>Halobacteriovorax</taxon>
    </lineage>
</organism>
<dbReference type="InterPro" id="IPR050833">
    <property type="entry name" value="Poly_Biosynth_Transport"/>
</dbReference>
<accession>E1X3U6</accession>
<proteinExistence type="predicted"/>
<feature type="transmembrane region" description="Helical" evidence="6">
    <location>
        <begin position="437"/>
        <end position="459"/>
    </location>
</feature>
<feature type="transmembrane region" description="Helical" evidence="6">
    <location>
        <begin position="267"/>
        <end position="288"/>
    </location>
</feature>
<sequence>MKTSYLSNYIKLYFWQIIAIVLNFVSMFIVLPYLSSNKVIFGIYSLCLSFNIFLSYADLGFIGAGFKYASEAFARKDKEGELEVIGFTTFILLIAVCIFSAVMLMGAFDPSLLISDIGNGSEIDIAKSMFFILSLFSITTVLQRVLQFIYGVRVEDFIVRKINILGHIAKISSVFYFFREGSYNIIGYYLFFQVVNLLCALIGLVVARRIYSLDLKKLVKNIRFSWPVFYKVKSLALTSFIMSALWIAYYEIDSPVIAKFYGANKLAYYAIGLSLLSFLRSIFGILYSPFSARFNHFLGLRDEEGLKRFYYNTIVYLLPMSVFSVLTITILMENIVFTWVGQQYSESIVTAQLLILTFLFAFNNYPAGILLMGKEKNNELRIVNLFIAVAFWLIILLLNNQYDYQSFAISKLIVFSVSTVFYVYFTRDYIFGANKYIKEIIVPMFVGAITTSVVAYYFSLILPVGQSKANLFLVAAACAICCFCGLLSYFVSNSKFRKDIVSTVKETNYFKTSK</sequence>